<comment type="subcellular location">
    <subcellularLocation>
        <location evidence="1">Cell envelope</location>
    </subcellularLocation>
</comment>
<evidence type="ECO:0000313" key="10">
    <source>
        <dbReference type="EMBL" id="ACB34236.1"/>
    </source>
</evidence>
<evidence type="ECO:0000259" key="8">
    <source>
        <dbReference type="Pfam" id="PF25954"/>
    </source>
</evidence>
<name>B1Y1D7_LEPCP</name>
<dbReference type="InterPro" id="IPR058792">
    <property type="entry name" value="Beta-barrel_RND_2"/>
</dbReference>
<dbReference type="InterPro" id="IPR058627">
    <property type="entry name" value="MdtA-like_C"/>
</dbReference>
<dbReference type="FunFam" id="2.40.30.170:FF:000010">
    <property type="entry name" value="Efflux RND transporter periplasmic adaptor subunit"/>
    <property type="match status" value="1"/>
</dbReference>
<proteinExistence type="inferred from homology"/>
<dbReference type="InterPro" id="IPR006143">
    <property type="entry name" value="RND_pump_MFP"/>
</dbReference>
<dbReference type="Pfam" id="PF25876">
    <property type="entry name" value="HH_MFP_RND"/>
    <property type="match status" value="1"/>
</dbReference>
<dbReference type="Gene3D" id="2.40.30.170">
    <property type="match status" value="1"/>
</dbReference>
<keyword evidence="5" id="KW-0732">Signal</keyword>
<accession>B1Y1D7</accession>
<dbReference type="STRING" id="395495.Lcho_1969"/>
<evidence type="ECO:0000256" key="5">
    <source>
        <dbReference type="SAM" id="SignalP"/>
    </source>
</evidence>
<dbReference type="HOGENOM" id="CLU_018816_1_2_4"/>
<dbReference type="InterPro" id="IPR058624">
    <property type="entry name" value="MdtA-like_HH"/>
</dbReference>
<organism evidence="10 11">
    <name type="scientific">Leptothrix cholodnii (strain ATCC 51168 / LMG 8142 / SP-6)</name>
    <name type="common">Leptothrix discophora (strain SP-6)</name>
    <dbReference type="NCBI Taxonomy" id="395495"/>
    <lineage>
        <taxon>Bacteria</taxon>
        <taxon>Pseudomonadati</taxon>
        <taxon>Pseudomonadota</taxon>
        <taxon>Betaproteobacteria</taxon>
        <taxon>Burkholderiales</taxon>
        <taxon>Sphaerotilaceae</taxon>
        <taxon>Leptothrix</taxon>
    </lineage>
</organism>
<evidence type="ECO:0000256" key="1">
    <source>
        <dbReference type="ARBA" id="ARBA00004196"/>
    </source>
</evidence>
<feature type="domain" description="CusB-like beta-barrel" evidence="8">
    <location>
        <begin position="223"/>
        <end position="296"/>
    </location>
</feature>
<keyword evidence="11" id="KW-1185">Reference proteome</keyword>
<evidence type="ECO:0000259" key="6">
    <source>
        <dbReference type="Pfam" id="PF25876"/>
    </source>
</evidence>
<evidence type="ECO:0000256" key="3">
    <source>
        <dbReference type="ARBA" id="ARBA00022448"/>
    </source>
</evidence>
<evidence type="ECO:0000259" key="9">
    <source>
        <dbReference type="Pfam" id="PF25967"/>
    </source>
</evidence>
<dbReference type="GO" id="GO:1990281">
    <property type="term" value="C:efflux pump complex"/>
    <property type="evidence" value="ECO:0007669"/>
    <property type="project" value="TreeGrafter"/>
</dbReference>
<dbReference type="NCBIfam" id="TIGR01730">
    <property type="entry name" value="RND_mfp"/>
    <property type="match status" value="1"/>
</dbReference>
<evidence type="ECO:0000256" key="2">
    <source>
        <dbReference type="ARBA" id="ARBA00009477"/>
    </source>
</evidence>
<dbReference type="EMBL" id="CP001013">
    <property type="protein sequence ID" value="ACB34236.1"/>
    <property type="molecule type" value="Genomic_DNA"/>
</dbReference>
<dbReference type="Gene3D" id="2.40.50.100">
    <property type="match status" value="1"/>
</dbReference>
<feature type="region of interest" description="Disordered" evidence="4">
    <location>
        <begin position="31"/>
        <end position="65"/>
    </location>
</feature>
<evidence type="ECO:0000313" key="11">
    <source>
        <dbReference type="Proteomes" id="UP000001693"/>
    </source>
</evidence>
<dbReference type="PANTHER" id="PTHR30469:SF11">
    <property type="entry name" value="BLL4320 PROTEIN"/>
    <property type="match status" value="1"/>
</dbReference>
<evidence type="ECO:0000256" key="4">
    <source>
        <dbReference type="SAM" id="MobiDB-lite"/>
    </source>
</evidence>
<dbReference type="Pfam" id="PF25954">
    <property type="entry name" value="Beta-barrel_RND_2"/>
    <property type="match status" value="1"/>
</dbReference>
<dbReference type="Pfam" id="PF25967">
    <property type="entry name" value="RND-MFP_C"/>
    <property type="match status" value="1"/>
</dbReference>
<dbReference type="InterPro" id="IPR058625">
    <property type="entry name" value="MdtA-like_BSH"/>
</dbReference>
<dbReference type="Proteomes" id="UP000001693">
    <property type="component" value="Chromosome"/>
</dbReference>
<feature type="domain" description="Multidrug resistance protein MdtA-like barrel-sandwich hybrid" evidence="7">
    <location>
        <begin position="93"/>
        <end position="213"/>
    </location>
</feature>
<reference evidence="10 11" key="1">
    <citation type="submission" date="2008-03" db="EMBL/GenBank/DDBJ databases">
        <title>Complete sequence of Leptothrix cholodnii SP-6.</title>
        <authorList>
            <consortium name="US DOE Joint Genome Institute"/>
            <person name="Copeland A."/>
            <person name="Lucas S."/>
            <person name="Lapidus A."/>
            <person name="Glavina del Rio T."/>
            <person name="Dalin E."/>
            <person name="Tice H."/>
            <person name="Bruce D."/>
            <person name="Goodwin L."/>
            <person name="Pitluck S."/>
            <person name="Chertkov O."/>
            <person name="Brettin T."/>
            <person name="Detter J.C."/>
            <person name="Han C."/>
            <person name="Kuske C.R."/>
            <person name="Schmutz J."/>
            <person name="Larimer F."/>
            <person name="Land M."/>
            <person name="Hauser L."/>
            <person name="Kyrpides N."/>
            <person name="Lykidis A."/>
            <person name="Emerson D."/>
            <person name="Richardson P."/>
        </authorList>
    </citation>
    <scope>NUCLEOTIDE SEQUENCE [LARGE SCALE GENOMIC DNA]</scope>
    <source>
        <strain evidence="11">ATCC 51168 / LMG 8142 / SP-6</strain>
    </source>
</reference>
<feature type="domain" description="Multidrug resistance protein MdtA-like alpha-helical hairpin" evidence="6">
    <location>
        <begin position="128"/>
        <end position="185"/>
    </location>
</feature>
<comment type="similarity">
    <text evidence="2">Belongs to the membrane fusion protein (MFP) (TC 8.A.1) family.</text>
</comment>
<evidence type="ECO:0000259" key="7">
    <source>
        <dbReference type="Pfam" id="PF25917"/>
    </source>
</evidence>
<gene>
    <name evidence="10" type="ordered locus">Lcho_1969</name>
</gene>
<feature type="signal peptide" evidence="5">
    <location>
        <begin position="1"/>
        <end position="22"/>
    </location>
</feature>
<keyword evidence="3" id="KW-0813">Transport</keyword>
<feature type="domain" description="Multidrug resistance protein MdtA-like C-terminal permuted SH3" evidence="9">
    <location>
        <begin position="303"/>
        <end position="364"/>
    </location>
</feature>
<dbReference type="PANTHER" id="PTHR30469">
    <property type="entry name" value="MULTIDRUG RESISTANCE PROTEIN MDTA"/>
    <property type="match status" value="1"/>
</dbReference>
<dbReference type="AlphaFoldDB" id="B1Y1D7"/>
<feature type="chain" id="PRO_5002770429" evidence="5">
    <location>
        <begin position="23"/>
        <end position="418"/>
    </location>
</feature>
<dbReference type="Gene3D" id="2.40.420.20">
    <property type="match status" value="1"/>
</dbReference>
<dbReference type="KEGG" id="lch:Lcho_1969"/>
<dbReference type="SUPFAM" id="SSF111369">
    <property type="entry name" value="HlyD-like secretion proteins"/>
    <property type="match status" value="1"/>
</dbReference>
<dbReference type="Gene3D" id="1.10.287.470">
    <property type="entry name" value="Helix hairpin bin"/>
    <property type="match status" value="1"/>
</dbReference>
<protein>
    <submittedName>
        <fullName evidence="10">Efflux transporter, RND family, MFP subunit</fullName>
    </submittedName>
</protein>
<dbReference type="GO" id="GO:0015562">
    <property type="term" value="F:efflux transmembrane transporter activity"/>
    <property type="evidence" value="ECO:0007669"/>
    <property type="project" value="TreeGrafter"/>
</dbReference>
<dbReference type="eggNOG" id="COG0845">
    <property type="taxonomic scope" value="Bacteria"/>
</dbReference>
<sequence length="418" mass="43302" precursor="true">MKITQKLVALVGLVALAGAAYWVQNRPAGTSPVAGEAAAGGPVAGAGSGAAKGAQGRSGNAGGPAPVEVGQVVLRRLDDDVHAVGSLRSNQGVMMRPEVAGRIMKIGFQDGQRVRRGQLLIQLDDTLQQAQLQQARAQAGIANTNLQRSQELAAEKFVSQSAVDQAAANVAVADAQVRLVEAQLARMRVLAPFDAMAGIRLINVGDFVKDGADLINLEDTSSMWLDYRLPERVLGRLRRGAVIEAEMDAFPGQQFKGQVEAIDAQVDANGRALLVRARVNNPGDRLKSGMFARVRTVMGVRENALLVPEEALVPLGNKQYVFKVVAGEKGQVAQREEVTVGLRLPGLAEVTGAVKAGDVVVTAGQARLGRDATPVPVRVIDLARTASSGSGAAAGAVAASAPGRAASGLTMGDAASSP</sequence>
<dbReference type="Pfam" id="PF25917">
    <property type="entry name" value="BSH_RND"/>
    <property type="match status" value="1"/>
</dbReference>